<dbReference type="EMBL" id="JBIAWJ010000023">
    <property type="protein sequence ID" value="MFF4526150.1"/>
    <property type="molecule type" value="Genomic_DNA"/>
</dbReference>
<gene>
    <name evidence="2" type="ORF">ACFY1D_32675</name>
</gene>
<proteinExistence type="predicted"/>
<dbReference type="Pfam" id="PF04149">
    <property type="entry name" value="DUF397"/>
    <property type="match status" value="1"/>
</dbReference>
<dbReference type="Proteomes" id="UP001602058">
    <property type="component" value="Unassembled WGS sequence"/>
</dbReference>
<keyword evidence="3" id="KW-1185">Reference proteome</keyword>
<protein>
    <submittedName>
        <fullName evidence="2">DUF397 domain-containing protein</fullName>
    </submittedName>
</protein>
<feature type="domain" description="DUF397" evidence="1">
    <location>
        <begin position="5"/>
        <end position="56"/>
    </location>
</feature>
<accession>A0ABW6URR2</accession>
<sequence length="65" mass="6776">MSEVVWQKSSYSGSGDGTNCVEIAALDATLALRESDAPTVILHTHGPQLAALLRHITATAGSRQA</sequence>
<evidence type="ECO:0000259" key="1">
    <source>
        <dbReference type="Pfam" id="PF04149"/>
    </source>
</evidence>
<organism evidence="2 3">
    <name type="scientific">Streptomyces bluensis</name>
    <dbReference type="NCBI Taxonomy" id="33897"/>
    <lineage>
        <taxon>Bacteria</taxon>
        <taxon>Bacillati</taxon>
        <taxon>Actinomycetota</taxon>
        <taxon>Actinomycetes</taxon>
        <taxon>Kitasatosporales</taxon>
        <taxon>Streptomycetaceae</taxon>
        <taxon>Streptomyces</taxon>
    </lineage>
</organism>
<name>A0ABW6URR2_9ACTN</name>
<comment type="caution">
    <text evidence="2">The sequence shown here is derived from an EMBL/GenBank/DDBJ whole genome shotgun (WGS) entry which is preliminary data.</text>
</comment>
<dbReference type="RefSeq" id="WP_351076739.1">
    <property type="nucleotide sequence ID" value="NZ_JBEOZG010000002.1"/>
</dbReference>
<evidence type="ECO:0000313" key="2">
    <source>
        <dbReference type="EMBL" id="MFF4526150.1"/>
    </source>
</evidence>
<reference evidence="2 3" key="1">
    <citation type="submission" date="2024-10" db="EMBL/GenBank/DDBJ databases">
        <title>The Natural Products Discovery Center: Release of the First 8490 Sequenced Strains for Exploring Actinobacteria Biosynthetic Diversity.</title>
        <authorList>
            <person name="Kalkreuter E."/>
            <person name="Kautsar S.A."/>
            <person name="Yang D."/>
            <person name="Bader C.D."/>
            <person name="Teijaro C.N."/>
            <person name="Fluegel L."/>
            <person name="Davis C.M."/>
            <person name="Simpson J.R."/>
            <person name="Lauterbach L."/>
            <person name="Steele A.D."/>
            <person name="Gui C."/>
            <person name="Meng S."/>
            <person name="Li G."/>
            <person name="Viehrig K."/>
            <person name="Ye F."/>
            <person name="Su P."/>
            <person name="Kiefer A.F."/>
            <person name="Nichols A."/>
            <person name="Cepeda A.J."/>
            <person name="Yan W."/>
            <person name="Fan B."/>
            <person name="Jiang Y."/>
            <person name="Adhikari A."/>
            <person name="Zheng C.-J."/>
            <person name="Schuster L."/>
            <person name="Cowan T.M."/>
            <person name="Smanski M.J."/>
            <person name="Chevrette M.G."/>
            <person name="De Carvalho L.P.S."/>
            <person name="Shen B."/>
        </authorList>
    </citation>
    <scope>NUCLEOTIDE SEQUENCE [LARGE SCALE GENOMIC DNA]</scope>
    <source>
        <strain evidence="2 3">NPDC001390</strain>
    </source>
</reference>
<dbReference type="InterPro" id="IPR007278">
    <property type="entry name" value="DUF397"/>
</dbReference>
<evidence type="ECO:0000313" key="3">
    <source>
        <dbReference type="Proteomes" id="UP001602058"/>
    </source>
</evidence>